<accession>A0A2W5F9P6</accession>
<evidence type="ECO:0000313" key="3">
    <source>
        <dbReference type="Proteomes" id="UP000249645"/>
    </source>
</evidence>
<dbReference type="InterPro" id="IPR025707">
    <property type="entry name" value="DNA_bp_PD1"/>
</dbReference>
<protein>
    <submittedName>
        <fullName evidence="2">DUF296 domain-containing protein</fullName>
    </submittedName>
</protein>
<dbReference type="AlphaFoldDB" id="A0A2W5F9P6"/>
<dbReference type="Gene3D" id="3.30.1330.80">
    <property type="entry name" value="Hypothetical protein, similar to alpha- acetolactate decarboxylase, domain 2"/>
    <property type="match status" value="1"/>
</dbReference>
<proteinExistence type="predicted"/>
<organism evidence="2 3">
    <name type="scientific">Pseudopedobacter saltans</name>
    <dbReference type="NCBI Taxonomy" id="151895"/>
    <lineage>
        <taxon>Bacteria</taxon>
        <taxon>Pseudomonadati</taxon>
        <taxon>Bacteroidota</taxon>
        <taxon>Sphingobacteriia</taxon>
        <taxon>Sphingobacteriales</taxon>
        <taxon>Sphingobacteriaceae</taxon>
        <taxon>Pseudopedobacter</taxon>
    </lineage>
</organism>
<feature type="domain" description="PPC" evidence="1">
    <location>
        <begin position="18"/>
        <end position="154"/>
    </location>
</feature>
<sequence length="155" mass="17242">MTQVNAQSYIKGKGWTARKVDSTYIVSLDDKTSILDDLTDFVTSQKIKAGSIIGIGAINEATLRFFDPKTKNYVDKKFAEQMEVSNFTGNISEVLGKPMLHLHVTLGRSDYSALAGHLLDGKIRGAGELYIYPVDSKIIKVKNENVGLNFYDFEK</sequence>
<dbReference type="PANTHER" id="PTHR34988">
    <property type="entry name" value="PROTEIN, PUTATIVE-RELATED"/>
    <property type="match status" value="1"/>
</dbReference>
<reference evidence="2 3" key="1">
    <citation type="submission" date="2017-11" db="EMBL/GenBank/DDBJ databases">
        <title>Infants hospitalized years apart are colonized by the same room-sourced microbial strains.</title>
        <authorList>
            <person name="Brooks B."/>
            <person name="Olm M.R."/>
            <person name="Firek B.A."/>
            <person name="Baker R."/>
            <person name="Thomas B.C."/>
            <person name="Morowitz M.J."/>
            <person name="Banfield J.F."/>
        </authorList>
    </citation>
    <scope>NUCLEOTIDE SEQUENCE [LARGE SCALE GENOMIC DNA]</scope>
    <source>
        <strain evidence="2">S2_009_000_R2_76</strain>
    </source>
</reference>
<evidence type="ECO:0000259" key="1">
    <source>
        <dbReference type="PROSITE" id="PS51742"/>
    </source>
</evidence>
<dbReference type="Pfam" id="PF03479">
    <property type="entry name" value="PCC"/>
    <property type="match status" value="1"/>
</dbReference>
<dbReference type="CDD" id="cd11378">
    <property type="entry name" value="DUF296"/>
    <property type="match status" value="1"/>
</dbReference>
<name>A0A2W5F9P6_9SPHI</name>
<comment type="caution">
    <text evidence="2">The sequence shown here is derived from an EMBL/GenBank/DDBJ whole genome shotgun (WGS) entry which is preliminary data.</text>
</comment>
<gene>
    <name evidence="2" type="ORF">DI598_02815</name>
</gene>
<dbReference type="PROSITE" id="PS51742">
    <property type="entry name" value="PPC"/>
    <property type="match status" value="1"/>
</dbReference>
<dbReference type="Proteomes" id="UP000249645">
    <property type="component" value="Unassembled WGS sequence"/>
</dbReference>
<dbReference type="PANTHER" id="PTHR34988:SF1">
    <property type="entry name" value="DNA-BINDING PROTEIN"/>
    <property type="match status" value="1"/>
</dbReference>
<dbReference type="PIRSF" id="PIRSF016702">
    <property type="entry name" value="DNA_bp_PD1"/>
    <property type="match status" value="1"/>
</dbReference>
<dbReference type="EMBL" id="QFOI01000026">
    <property type="protein sequence ID" value="PZP51613.1"/>
    <property type="molecule type" value="Genomic_DNA"/>
</dbReference>
<dbReference type="InterPro" id="IPR005175">
    <property type="entry name" value="PPC_dom"/>
</dbReference>
<evidence type="ECO:0000313" key="2">
    <source>
        <dbReference type="EMBL" id="PZP51613.1"/>
    </source>
</evidence>
<dbReference type="SUPFAM" id="SSF117856">
    <property type="entry name" value="AF0104/ALDC/Ptd012-like"/>
    <property type="match status" value="1"/>
</dbReference>